<dbReference type="Proteomes" id="UP000502699">
    <property type="component" value="Chromosome"/>
</dbReference>
<dbReference type="InterPro" id="IPR042121">
    <property type="entry name" value="MutL_C_regsub"/>
</dbReference>
<dbReference type="PANTHER" id="PTHR10073:SF12">
    <property type="entry name" value="DNA MISMATCH REPAIR PROTEIN MLH1"/>
    <property type="match status" value="1"/>
</dbReference>
<dbReference type="Gene3D" id="3.30.1370.100">
    <property type="entry name" value="MutL, C-terminal domain, regulatory subdomain"/>
    <property type="match status" value="1"/>
</dbReference>
<dbReference type="PANTHER" id="PTHR10073">
    <property type="entry name" value="DNA MISMATCH REPAIR PROTEIN MLH, PMS, MUTL"/>
    <property type="match status" value="1"/>
</dbReference>
<dbReference type="InterPro" id="IPR020568">
    <property type="entry name" value="Ribosomal_Su5_D2-typ_SF"/>
</dbReference>
<dbReference type="CDD" id="cd03482">
    <property type="entry name" value="MutL_Trans_MutL"/>
    <property type="match status" value="1"/>
</dbReference>
<dbReference type="Pfam" id="PF08676">
    <property type="entry name" value="MutL_C"/>
    <property type="match status" value="1"/>
</dbReference>
<evidence type="ECO:0000313" key="9">
    <source>
        <dbReference type="EMBL" id="QIK38205.1"/>
    </source>
</evidence>
<evidence type="ECO:0000256" key="2">
    <source>
        <dbReference type="ARBA" id="ARBA00021975"/>
    </source>
</evidence>
<dbReference type="AlphaFoldDB" id="A0A6G7VE88"/>
<keyword evidence="9" id="KW-0255">Endonuclease</keyword>
<dbReference type="InterPro" id="IPR014721">
    <property type="entry name" value="Ribsml_uS5_D2-typ_fold_subgr"/>
</dbReference>
<dbReference type="InterPro" id="IPR014762">
    <property type="entry name" value="DNA_mismatch_repair_CS"/>
</dbReference>
<dbReference type="SMART" id="SM01340">
    <property type="entry name" value="DNA_mis_repair"/>
    <property type="match status" value="1"/>
</dbReference>
<keyword evidence="9" id="KW-0540">Nuclease</keyword>
<feature type="region of interest" description="Disordered" evidence="6">
    <location>
        <begin position="391"/>
        <end position="416"/>
    </location>
</feature>
<comment type="similarity">
    <text evidence="1 5">Belongs to the DNA mismatch repair MutL/HexB family.</text>
</comment>
<dbReference type="CDD" id="cd16926">
    <property type="entry name" value="HATPase_MutL-MLH-PMS-like"/>
    <property type="match status" value="1"/>
</dbReference>
<dbReference type="InterPro" id="IPR037198">
    <property type="entry name" value="MutL_C_sf"/>
</dbReference>
<feature type="domain" description="MutL C-terminal dimerisation" evidence="7">
    <location>
        <begin position="423"/>
        <end position="566"/>
    </location>
</feature>
<dbReference type="SUPFAM" id="SSF118116">
    <property type="entry name" value="DNA mismatch repair protein MutL"/>
    <property type="match status" value="1"/>
</dbReference>
<sequence length="610" mass="66996">MSRRIRVLPELLISQIAAGEVIERPASVVKELIENSLDAGCTHLDIAIEQGGIKRIRVRDDGCGIPHDQLALALTRHATSKVTDLADLEAVTTLGFRGEALPSIAAVSRLTLVSRVPDPAGEGMAWSLAVSGGELSEGPRPAAHPVGTSVEVCDLFYNTPARRKFLRTPRTEFEQIEQTIRRLLLAHPAVACELRHDGRLIQRLAVADHPESLRMRLEQLLGAAFAEQSLRVESVAGELALSGWVLPPALARSQPDQQFFYVNGRLVRDRLLAHAIRQAFADCLHHSRHPAYVLFLELSPDQVDVNVHPAKYEVRFRASRQVHDFIRQALVRRLAQGRLGVPIGSPLAPAPGTTTSSALPRPAHRPLAQPACSVGDAQPLYQVSLALQHPGLDPSAGNAPESAPDRSAPDRPTPAELPPLGFALGQLNGVYLLAEAADGLILVDIHAGHERILYEQLKSAWKSGRLASQPLLIPHRLRVTPHEAEYIEAQRPTLDRLGLIIDRLGRDSLVLRAVPALLEAVDAERLGRDLLADLSAEAASQRIEAMLDRVLATLACHGAVRARRRLTRDEMNALLRQMEQTERSDQCNHGRPTWIKLSYAELDRLFMRGR</sequence>
<dbReference type="Pfam" id="PF13589">
    <property type="entry name" value="HATPase_c_3"/>
    <property type="match status" value="1"/>
</dbReference>
<evidence type="ECO:0000256" key="4">
    <source>
        <dbReference type="ARBA" id="ARBA00023204"/>
    </source>
</evidence>
<organism evidence="9 10">
    <name type="scientific">Caldichromatium japonicum</name>
    <dbReference type="NCBI Taxonomy" id="2699430"/>
    <lineage>
        <taxon>Bacteria</taxon>
        <taxon>Pseudomonadati</taxon>
        <taxon>Pseudomonadota</taxon>
        <taxon>Gammaproteobacteria</taxon>
        <taxon>Chromatiales</taxon>
        <taxon>Chromatiaceae</taxon>
        <taxon>Caldichromatium</taxon>
    </lineage>
</organism>
<protein>
    <recommendedName>
        <fullName evidence="2 5">DNA mismatch repair protein MutL</fullName>
    </recommendedName>
</protein>
<dbReference type="EMBL" id="CP048029">
    <property type="protein sequence ID" value="QIK38205.1"/>
    <property type="molecule type" value="Genomic_DNA"/>
</dbReference>
<dbReference type="PROSITE" id="PS00058">
    <property type="entry name" value="DNA_MISMATCH_REPAIR_1"/>
    <property type="match status" value="1"/>
</dbReference>
<keyword evidence="9" id="KW-0378">Hydrolase</keyword>
<dbReference type="InterPro" id="IPR013507">
    <property type="entry name" value="DNA_mismatch_S5_2-like"/>
</dbReference>
<name>A0A6G7VE88_9GAMM</name>
<dbReference type="InterPro" id="IPR020667">
    <property type="entry name" value="DNA_mismatch_repair_MutL"/>
</dbReference>
<evidence type="ECO:0000259" key="8">
    <source>
        <dbReference type="SMART" id="SM01340"/>
    </source>
</evidence>
<gene>
    <name evidence="5 9" type="primary">mutL</name>
    <name evidence="9" type="ORF">GWK36_09705</name>
</gene>
<dbReference type="InterPro" id="IPR042120">
    <property type="entry name" value="MutL_C_dimsub"/>
</dbReference>
<dbReference type="KEGG" id="cjap:GWK36_09705"/>
<dbReference type="GO" id="GO:0030983">
    <property type="term" value="F:mismatched DNA binding"/>
    <property type="evidence" value="ECO:0007669"/>
    <property type="project" value="InterPro"/>
</dbReference>
<keyword evidence="3 5" id="KW-0227">DNA damage</keyword>
<dbReference type="HAMAP" id="MF_00149">
    <property type="entry name" value="DNA_mis_repair"/>
    <property type="match status" value="1"/>
</dbReference>
<feature type="region of interest" description="Disordered" evidence="6">
    <location>
        <begin position="342"/>
        <end position="371"/>
    </location>
</feature>
<dbReference type="GO" id="GO:0016887">
    <property type="term" value="F:ATP hydrolysis activity"/>
    <property type="evidence" value="ECO:0007669"/>
    <property type="project" value="InterPro"/>
</dbReference>
<dbReference type="Gene3D" id="3.30.565.10">
    <property type="entry name" value="Histidine kinase-like ATPase, C-terminal domain"/>
    <property type="match status" value="1"/>
</dbReference>
<dbReference type="GO" id="GO:0004519">
    <property type="term" value="F:endonuclease activity"/>
    <property type="evidence" value="ECO:0007669"/>
    <property type="project" value="UniProtKB-KW"/>
</dbReference>
<feature type="domain" description="DNA mismatch repair protein S5" evidence="8">
    <location>
        <begin position="217"/>
        <end position="335"/>
    </location>
</feature>
<dbReference type="FunFam" id="3.30.565.10:FF:000003">
    <property type="entry name" value="DNA mismatch repair endonuclease MutL"/>
    <property type="match status" value="1"/>
</dbReference>
<accession>A0A6G7VE88</accession>
<dbReference type="InterPro" id="IPR002099">
    <property type="entry name" value="MutL/Mlh/PMS"/>
</dbReference>
<dbReference type="Gene3D" id="3.30.1540.20">
    <property type="entry name" value="MutL, C-terminal domain, dimerisation subdomain"/>
    <property type="match status" value="1"/>
</dbReference>
<dbReference type="Pfam" id="PF01119">
    <property type="entry name" value="DNA_mis_repair"/>
    <property type="match status" value="1"/>
</dbReference>
<evidence type="ECO:0000256" key="6">
    <source>
        <dbReference type="SAM" id="MobiDB-lite"/>
    </source>
</evidence>
<dbReference type="GO" id="GO:0006298">
    <property type="term" value="P:mismatch repair"/>
    <property type="evidence" value="ECO:0007669"/>
    <property type="project" value="UniProtKB-UniRule"/>
</dbReference>
<evidence type="ECO:0000313" key="10">
    <source>
        <dbReference type="Proteomes" id="UP000502699"/>
    </source>
</evidence>
<keyword evidence="10" id="KW-1185">Reference proteome</keyword>
<dbReference type="SUPFAM" id="SSF54211">
    <property type="entry name" value="Ribosomal protein S5 domain 2-like"/>
    <property type="match status" value="1"/>
</dbReference>
<evidence type="ECO:0000256" key="1">
    <source>
        <dbReference type="ARBA" id="ARBA00006082"/>
    </source>
</evidence>
<dbReference type="SMART" id="SM00853">
    <property type="entry name" value="MutL_C"/>
    <property type="match status" value="1"/>
</dbReference>
<dbReference type="InterPro" id="IPR036890">
    <property type="entry name" value="HATPase_C_sf"/>
</dbReference>
<dbReference type="GO" id="GO:0005524">
    <property type="term" value="F:ATP binding"/>
    <property type="evidence" value="ECO:0007669"/>
    <property type="project" value="InterPro"/>
</dbReference>
<dbReference type="GO" id="GO:0032300">
    <property type="term" value="C:mismatch repair complex"/>
    <property type="evidence" value="ECO:0007669"/>
    <property type="project" value="InterPro"/>
</dbReference>
<evidence type="ECO:0000259" key="7">
    <source>
        <dbReference type="SMART" id="SM00853"/>
    </source>
</evidence>
<proteinExistence type="inferred from homology"/>
<keyword evidence="4 5" id="KW-0234">DNA repair</keyword>
<dbReference type="GO" id="GO:0140664">
    <property type="term" value="F:ATP-dependent DNA damage sensor activity"/>
    <property type="evidence" value="ECO:0007669"/>
    <property type="project" value="InterPro"/>
</dbReference>
<dbReference type="Gene3D" id="3.30.230.10">
    <property type="match status" value="1"/>
</dbReference>
<reference evidence="10" key="1">
    <citation type="submission" date="2020-01" db="EMBL/GenBank/DDBJ databases">
        <title>Caldichromatium gen. nov., sp. nov., a thermophilic purple sulfur bacterium member of the family Chromatiaceae isolated from Nakabusa hot spring, Japan.</title>
        <authorList>
            <person name="Saini M.K."/>
            <person name="Hanada S."/>
            <person name="Tank M."/>
        </authorList>
    </citation>
    <scope>NUCLEOTIDE SEQUENCE [LARGE SCALE GENOMIC DNA]</scope>
    <source>
        <strain evidence="10">No.7</strain>
    </source>
</reference>
<dbReference type="SUPFAM" id="SSF55874">
    <property type="entry name" value="ATPase domain of HSP90 chaperone/DNA topoisomerase II/histidine kinase"/>
    <property type="match status" value="1"/>
</dbReference>
<comment type="function">
    <text evidence="5">This protein is involved in the repair of mismatches in DNA. It is required for dam-dependent methyl-directed DNA mismatch repair. May act as a 'molecular matchmaker', a protein that promotes the formation of a stable complex between two or more DNA-binding proteins in an ATP-dependent manner without itself being part of a final effector complex.</text>
</comment>
<dbReference type="NCBIfam" id="TIGR00585">
    <property type="entry name" value="mutl"/>
    <property type="match status" value="1"/>
</dbReference>
<evidence type="ECO:0000256" key="5">
    <source>
        <dbReference type="HAMAP-Rule" id="MF_00149"/>
    </source>
</evidence>
<dbReference type="InterPro" id="IPR014790">
    <property type="entry name" value="MutL_C"/>
</dbReference>
<evidence type="ECO:0000256" key="3">
    <source>
        <dbReference type="ARBA" id="ARBA00022763"/>
    </source>
</evidence>
<dbReference type="InterPro" id="IPR038973">
    <property type="entry name" value="MutL/Mlh/Pms-like"/>
</dbReference>
<dbReference type="RefSeq" id="WP_166270967.1">
    <property type="nucleotide sequence ID" value="NZ_CP048029.1"/>
</dbReference>